<protein>
    <recommendedName>
        <fullName evidence="4">DUF2270 domain-containing protein</fullName>
    </recommendedName>
</protein>
<feature type="transmembrane region" description="Helical" evidence="1">
    <location>
        <begin position="111"/>
        <end position="138"/>
    </location>
</feature>
<feature type="transmembrane region" description="Helical" evidence="1">
    <location>
        <begin position="33"/>
        <end position="49"/>
    </location>
</feature>
<keyword evidence="1" id="KW-1133">Transmembrane helix</keyword>
<sequence>MPLSPEKIADLRLKHLEMIQAVVGRMSSQCATLKNYCVTISVAVAGFAITLQRPIVALLTLVPILSFSFLDARYLQLERRFRERFDAVTAEGWDTPPTFSMGNRANPVSPYWSAFFSWSVAGFYLPLAIVAVAAVAIARQVYDKLL</sequence>
<reference evidence="2 3" key="1">
    <citation type="submission" date="2024-02" db="EMBL/GenBank/DDBJ databases">
        <title>Adaptive strategies in a cosmopolitan and abundant soil bacterium.</title>
        <authorList>
            <person name="Carini P."/>
        </authorList>
    </citation>
    <scope>NUCLEOTIDE SEQUENCE [LARGE SCALE GENOMIC DNA]</scope>
    <source>
        <strain evidence="2 3">AZCC 1608</strain>
    </source>
</reference>
<keyword evidence="1" id="KW-0812">Transmembrane</keyword>
<dbReference type="EMBL" id="JAZHRV010000001">
    <property type="protein sequence ID" value="MEH2560079.1"/>
    <property type="molecule type" value="Genomic_DNA"/>
</dbReference>
<gene>
    <name evidence="2" type="ORF">V1286_007608</name>
</gene>
<keyword evidence="3" id="KW-1185">Reference proteome</keyword>
<organism evidence="2 3">
    <name type="scientific">Bradyrhizobium algeriense</name>
    <dbReference type="NCBI Taxonomy" id="634784"/>
    <lineage>
        <taxon>Bacteria</taxon>
        <taxon>Pseudomonadati</taxon>
        <taxon>Pseudomonadota</taxon>
        <taxon>Alphaproteobacteria</taxon>
        <taxon>Hyphomicrobiales</taxon>
        <taxon>Nitrobacteraceae</taxon>
        <taxon>Bradyrhizobium</taxon>
    </lineage>
</organism>
<proteinExistence type="predicted"/>
<dbReference type="RefSeq" id="WP_334488874.1">
    <property type="nucleotide sequence ID" value="NZ_JAZHRV010000001.1"/>
</dbReference>
<evidence type="ECO:0008006" key="4">
    <source>
        <dbReference type="Google" id="ProtNLM"/>
    </source>
</evidence>
<dbReference type="Proteomes" id="UP001364224">
    <property type="component" value="Unassembled WGS sequence"/>
</dbReference>
<accession>A0ABU8BPN1</accession>
<evidence type="ECO:0000313" key="2">
    <source>
        <dbReference type="EMBL" id="MEH2560079.1"/>
    </source>
</evidence>
<keyword evidence="1" id="KW-0472">Membrane</keyword>
<name>A0ABU8BPN1_9BRAD</name>
<evidence type="ECO:0000256" key="1">
    <source>
        <dbReference type="SAM" id="Phobius"/>
    </source>
</evidence>
<comment type="caution">
    <text evidence="2">The sequence shown here is derived from an EMBL/GenBank/DDBJ whole genome shotgun (WGS) entry which is preliminary data.</text>
</comment>
<evidence type="ECO:0000313" key="3">
    <source>
        <dbReference type="Proteomes" id="UP001364224"/>
    </source>
</evidence>